<dbReference type="PANTHER" id="PTHR11439">
    <property type="entry name" value="GAG-POL-RELATED RETROTRANSPOSON"/>
    <property type="match status" value="1"/>
</dbReference>
<dbReference type="PANTHER" id="PTHR11439:SF470">
    <property type="entry name" value="CYSTEINE-RICH RLK (RECEPTOR-LIKE PROTEIN KINASE) 8"/>
    <property type="match status" value="1"/>
</dbReference>
<protein>
    <submittedName>
        <fullName evidence="1">Retrovirus-related Pol polyprotein from transposon RE2</fullName>
    </submittedName>
</protein>
<name>A0AAW2VNF8_SESRA</name>
<accession>A0AAW2VNF8</accession>
<reference evidence="1" key="2">
    <citation type="journal article" date="2024" name="Plant">
        <title>Genomic evolution and insights into agronomic trait innovations of Sesamum species.</title>
        <authorList>
            <person name="Miao H."/>
            <person name="Wang L."/>
            <person name="Qu L."/>
            <person name="Liu H."/>
            <person name="Sun Y."/>
            <person name="Le M."/>
            <person name="Wang Q."/>
            <person name="Wei S."/>
            <person name="Zheng Y."/>
            <person name="Lin W."/>
            <person name="Duan Y."/>
            <person name="Cao H."/>
            <person name="Xiong S."/>
            <person name="Wang X."/>
            <person name="Wei L."/>
            <person name="Li C."/>
            <person name="Ma Q."/>
            <person name="Ju M."/>
            <person name="Zhao R."/>
            <person name="Li G."/>
            <person name="Mu C."/>
            <person name="Tian Q."/>
            <person name="Mei H."/>
            <person name="Zhang T."/>
            <person name="Gao T."/>
            <person name="Zhang H."/>
        </authorList>
    </citation>
    <scope>NUCLEOTIDE SEQUENCE</scope>
    <source>
        <strain evidence="1">G02</strain>
    </source>
</reference>
<reference evidence="1" key="1">
    <citation type="submission" date="2020-06" db="EMBL/GenBank/DDBJ databases">
        <authorList>
            <person name="Li T."/>
            <person name="Hu X."/>
            <person name="Zhang T."/>
            <person name="Song X."/>
            <person name="Zhang H."/>
            <person name="Dai N."/>
            <person name="Sheng W."/>
            <person name="Hou X."/>
            <person name="Wei L."/>
        </authorList>
    </citation>
    <scope>NUCLEOTIDE SEQUENCE</scope>
    <source>
        <strain evidence="1">G02</strain>
        <tissue evidence="1">Leaf</tissue>
    </source>
</reference>
<dbReference type="AlphaFoldDB" id="A0AAW2VNF8"/>
<dbReference type="EMBL" id="JACGWJ010000003">
    <property type="protein sequence ID" value="KAL0430656.1"/>
    <property type="molecule type" value="Genomic_DNA"/>
</dbReference>
<organism evidence="1">
    <name type="scientific">Sesamum radiatum</name>
    <name type="common">Black benniseed</name>
    <dbReference type="NCBI Taxonomy" id="300843"/>
    <lineage>
        <taxon>Eukaryota</taxon>
        <taxon>Viridiplantae</taxon>
        <taxon>Streptophyta</taxon>
        <taxon>Embryophyta</taxon>
        <taxon>Tracheophyta</taxon>
        <taxon>Spermatophyta</taxon>
        <taxon>Magnoliopsida</taxon>
        <taxon>eudicotyledons</taxon>
        <taxon>Gunneridae</taxon>
        <taxon>Pentapetalae</taxon>
        <taxon>asterids</taxon>
        <taxon>lamiids</taxon>
        <taxon>Lamiales</taxon>
        <taxon>Pedaliaceae</taxon>
        <taxon>Sesamum</taxon>
    </lineage>
</organism>
<dbReference type="InterPro" id="IPR043502">
    <property type="entry name" value="DNA/RNA_pol_sf"/>
</dbReference>
<dbReference type="SUPFAM" id="SSF56672">
    <property type="entry name" value="DNA/RNA polymerases"/>
    <property type="match status" value="1"/>
</dbReference>
<evidence type="ECO:0000313" key="1">
    <source>
        <dbReference type="EMBL" id="KAL0430656.1"/>
    </source>
</evidence>
<comment type="caution">
    <text evidence="1">The sequence shown here is derived from an EMBL/GenBank/DDBJ whole genome shotgun (WGS) entry which is preliminary data.</text>
</comment>
<sequence>MEFWSSLLNSLILVSNNLPMNSIKDLGPAKYFLGPELARSSHGLQVTRRKYLQDILADTSMLDARPAHTLFPSGLKLVIGDGSLLPDPRKCRRLVGRLLYLNFTRPDISFAVQQLSQFLQAPRTSHWDVGLHVLRYLKGTPSTGLFFSSSSSIRLSAYSDASWASCLDSRRSITSYWVFSHFLEDQETGHSFRVFCRGRISQHGIYGL</sequence>
<gene>
    <name evidence="1" type="ORF">Sradi_0691600</name>
</gene>
<proteinExistence type="predicted"/>